<dbReference type="Proteomes" id="UP000321393">
    <property type="component" value="Unassembled WGS sequence"/>
</dbReference>
<accession>A0A5A7TP47</accession>
<evidence type="ECO:0000313" key="2">
    <source>
        <dbReference type="Proteomes" id="UP000321393"/>
    </source>
</evidence>
<protein>
    <submittedName>
        <fullName evidence="1">Retrotransposon protein</fullName>
    </submittedName>
</protein>
<proteinExistence type="predicted"/>
<dbReference type="STRING" id="1194695.A0A5A7TP47"/>
<comment type="caution">
    <text evidence="1">The sequence shown here is derived from an EMBL/GenBank/DDBJ whole genome shotgun (WGS) entry which is preliminary data.</text>
</comment>
<reference evidence="1 2" key="1">
    <citation type="submission" date="2019-08" db="EMBL/GenBank/DDBJ databases">
        <title>Draft genome sequences of two oriental melons (Cucumis melo L. var makuwa).</title>
        <authorList>
            <person name="Kwon S.-Y."/>
        </authorList>
    </citation>
    <scope>NUCLEOTIDE SEQUENCE [LARGE SCALE GENOMIC DNA]</scope>
    <source>
        <strain evidence="2">cv. SW 3</strain>
        <tissue evidence="1">Leaf</tissue>
    </source>
</reference>
<name>A0A5A7TP47_CUCMM</name>
<dbReference type="AlphaFoldDB" id="A0A5A7TP47"/>
<evidence type="ECO:0000313" key="1">
    <source>
        <dbReference type="EMBL" id="KAA0045313.1"/>
    </source>
</evidence>
<sequence>MTARRAAKETTASNQHLYRSTVEVLQVVRSENHLALEGTYIKVNVQINRPIYRMHKGKIATNVLEVCDTKCDFVFVLADWEGSTEGFLTPYRGQRYHLQECRGAGNALTTAKEYFNMKHSTA</sequence>
<gene>
    <name evidence="1" type="ORF">E6C27_scaffold316G00820</name>
</gene>
<organism evidence="1 2">
    <name type="scientific">Cucumis melo var. makuwa</name>
    <name type="common">Oriental melon</name>
    <dbReference type="NCBI Taxonomy" id="1194695"/>
    <lineage>
        <taxon>Eukaryota</taxon>
        <taxon>Viridiplantae</taxon>
        <taxon>Streptophyta</taxon>
        <taxon>Embryophyta</taxon>
        <taxon>Tracheophyta</taxon>
        <taxon>Spermatophyta</taxon>
        <taxon>Magnoliopsida</taxon>
        <taxon>eudicotyledons</taxon>
        <taxon>Gunneridae</taxon>
        <taxon>Pentapetalae</taxon>
        <taxon>rosids</taxon>
        <taxon>fabids</taxon>
        <taxon>Cucurbitales</taxon>
        <taxon>Cucurbitaceae</taxon>
        <taxon>Benincaseae</taxon>
        <taxon>Cucumis</taxon>
    </lineage>
</organism>
<dbReference type="EMBL" id="SSTE01014625">
    <property type="protein sequence ID" value="KAA0045313.1"/>
    <property type="molecule type" value="Genomic_DNA"/>
</dbReference>
<dbReference type="OrthoDB" id="1681765at2759"/>